<accession>A0ABQ9F859</accession>
<evidence type="ECO:0000259" key="2">
    <source>
        <dbReference type="Pfam" id="PF14240"/>
    </source>
</evidence>
<protein>
    <recommendedName>
        <fullName evidence="2">YHYH domain-containing protein</fullName>
    </recommendedName>
</protein>
<feature type="domain" description="YHYH" evidence="2">
    <location>
        <begin position="24"/>
        <end position="127"/>
    </location>
</feature>
<dbReference type="Proteomes" id="UP001217089">
    <property type="component" value="Unassembled WGS sequence"/>
</dbReference>
<keyword evidence="1" id="KW-0732">Signal</keyword>
<feature type="signal peptide" evidence="1">
    <location>
        <begin position="1"/>
        <end position="24"/>
    </location>
</feature>
<sequence>MNRLGNFVVWILVNAFAQLTTTNANGLTVAEVAQFNVSGRNGTYVLVNTSLSDRFVFYASGMPDHDWEMDQNAVEGATAEVVDSCDGHTDESGVYHYHKLPKSCLYRHEVDEFIGVALDGYPIYGPMVSAGWINQGGLAQGGNVTSAHLDKCHGTTVNGNYRYYMTTEFPYILGCFKGTVIFRNKSVTYNCVNDTSSK</sequence>
<organism evidence="3 4">
    <name type="scientific">Tegillarca granosa</name>
    <name type="common">Malaysian cockle</name>
    <name type="synonym">Anadara granosa</name>
    <dbReference type="NCBI Taxonomy" id="220873"/>
    <lineage>
        <taxon>Eukaryota</taxon>
        <taxon>Metazoa</taxon>
        <taxon>Spiralia</taxon>
        <taxon>Lophotrochozoa</taxon>
        <taxon>Mollusca</taxon>
        <taxon>Bivalvia</taxon>
        <taxon>Autobranchia</taxon>
        <taxon>Pteriomorphia</taxon>
        <taxon>Arcoida</taxon>
        <taxon>Arcoidea</taxon>
        <taxon>Arcidae</taxon>
        <taxon>Tegillarca</taxon>
    </lineage>
</organism>
<keyword evidence="4" id="KW-1185">Reference proteome</keyword>
<evidence type="ECO:0000313" key="4">
    <source>
        <dbReference type="Proteomes" id="UP001217089"/>
    </source>
</evidence>
<feature type="chain" id="PRO_5045475505" description="YHYH domain-containing protein" evidence="1">
    <location>
        <begin position="25"/>
        <end position="198"/>
    </location>
</feature>
<dbReference type="EMBL" id="JARBDR010000342">
    <property type="protein sequence ID" value="KAJ8313537.1"/>
    <property type="molecule type" value="Genomic_DNA"/>
</dbReference>
<gene>
    <name evidence="3" type="ORF">KUTeg_008098</name>
</gene>
<proteinExistence type="predicted"/>
<dbReference type="InterPro" id="IPR025924">
    <property type="entry name" value="YHYH_dom"/>
</dbReference>
<name>A0ABQ9F859_TEGGR</name>
<feature type="domain" description="YHYH" evidence="2">
    <location>
        <begin position="145"/>
        <end position="178"/>
    </location>
</feature>
<evidence type="ECO:0000256" key="1">
    <source>
        <dbReference type="SAM" id="SignalP"/>
    </source>
</evidence>
<evidence type="ECO:0000313" key="3">
    <source>
        <dbReference type="EMBL" id="KAJ8313537.1"/>
    </source>
</evidence>
<reference evidence="3 4" key="1">
    <citation type="submission" date="2022-12" db="EMBL/GenBank/DDBJ databases">
        <title>Chromosome-level genome of Tegillarca granosa.</title>
        <authorList>
            <person name="Kim J."/>
        </authorList>
    </citation>
    <scope>NUCLEOTIDE SEQUENCE [LARGE SCALE GENOMIC DNA]</scope>
    <source>
        <strain evidence="3">Teg-2019</strain>
        <tissue evidence="3">Adductor muscle</tissue>
    </source>
</reference>
<dbReference type="Pfam" id="PF14240">
    <property type="entry name" value="YHYH"/>
    <property type="match status" value="2"/>
</dbReference>
<comment type="caution">
    <text evidence="3">The sequence shown here is derived from an EMBL/GenBank/DDBJ whole genome shotgun (WGS) entry which is preliminary data.</text>
</comment>